<dbReference type="SMART" id="SM00421">
    <property type="entry name" value="HTH_LUXR"/>
    <property type="match status" value="1"/>
</dbReference>
<dbReference type="SUPFAM" id="SSF46894">
    <property type="entry name" value="C-terminal effector domain of the bipartite response regulators"/>
    <property type="match status" value="1"/>
</dbReference>
<dbReference type="InterPro" id="IPR036388">
    <property type="entry name" value="WH-like_DNA-bd_sf"/>
</dbReference>
<gene>
    <name evidence="5" type="ORF">UFOPK3423_00514</name>
</gene>
<dbReference type="SUPFAM" id="SSF52172">
    <property type="entry name" value="CheY-like"/>
    <property type="match status" value="1"/>
</dbReference>
<dbReference type="Gene3D" id="3.40.50.2300">
    <property type="match status" value="1"/>
</dbReference>
<evidence type="ECO:0000313" key="5">
    <source>
        <dbReference type="EMBL" id="CAB4866580.1"/>
    </source>
</evidence>
<proteinExistence type="predicted"/>
<dbReference type="InterPro" id="IPR016032">
    <property type="entry name" value="Sig_transdc_resp-reg_C-effctor"/>
</dbReference>
<dbReference type="InterPro" id="IPR039420">
    <property type="entry name" value="WalR-like"/>
</dbReference>
<evidence type="ECO:0000256" key="2">
    <source>
        <dbReference type="SAM" id="MobiDB-lite"/>
    </source>
</evidence>
<evidence type="ECO:0000259" key="4">
    <source>
        <dbReference type="PROSITE" id="PS50110"/>
    </source>
</evidence>
<dbReference type="GO" id="GO:0000160">
    <property type="term" value="P:phosphorelay signal transduction system"/>
    <property type="evidence" value="ECO:0007669"/>
    <property type="project" value="InterPro"/>
</dbReference>
<dbReference type="InterPro" id="IPR000792">
    <property type="entry name" value="Tscrpt_reg_LuxR_C"/>
</dbReference>
<dbReference type="InterPro" id="IPR011006">
    <property type="entry name" value="CheY-like_superfamily"/>
</dbReference>
<feature type="domain" description="Response regulatory" evidence="4">
    <location>
        <begin position="28"/>
        <end position="143"/>
    </location>
</feature>
<feature type="compositionally biased region" description="Basic and acidic residues" evidence="2">
    <location>
        <begin position="7"/>
        <end position="23"/>
    </location>
</feature>
<dbReference type="Gene3D" id="1.10.10.10">
    <property type="entry name" value="Winged helix-like DNA-binding domain superfamily/Winged helix DNA-binding domain"/>
    <property type="match status" value="1"/>
</dbReference>
<accession>A0A6J7DAC7</accession>
<keyword evidence="1" id="KW-0238">DNA-binding</keyword>
<feature type="region of interest" description="Disordered" evidence="2">
    <location>
        <begin position="1"/>
        <end position="23"/>
    </location>
</feature>
<dbReference type="PRINTS" id="PR00038">
    <property type="entry name" value="HTHLUXR"/>
</dbReference>
<dbReference type="PROSITE" id="PS50110">
    <property type="entry name" value="RESPONSE_REGULATORY"/>
    <property type="match status" value="1"/>
</dbReference>
<dbReference type="GO" id="GO:0003677">
    <property type="term" value="F:DNA binding"/>
    <property type="evidence" value="ECO:0007669"/>
    <property type="project" value="UniProtKB-KW"/>
</dbReference>
<dbReference type="Pfam" id="PF00196">
    <property type="entry name" value="GerE"/>
    <property type="match status" value="1"/>
</dbReference>
<dbReference type="PANTHER" id="PTHR43214">
    <property type="entry name" value="TWO-COMPONENT RESPONSE REGULATOR"/>
    <property type="match status" value="1"/>
</dbReference>
<dbReference type="PROSITE" id="PS50043">
    <property type="entry name" value="HTH_LUXR_2"/>
    <property type="match status" value="1"/>
</dbReference>
<organism evidence="5">
    <name type="scientific">freshwater metagenome</name>
    <dbReference type="NCBI Taxonomy" id="449393"/>
    <lineage>
        <taxon>unclassified sequences</taxon>
        <taxon>metagenomes</taxon>
        <taxon>ecological metagenomes</taxon>
    </lineage>
</organism>
<protein>
    <submittedName>
        <fullName evidence="5">Unannotated protein</fullName>
    </submittedName>
</protein>
<dbReference type="CDD" id="cd06170">
    <property type="entry name" value="LuxR_C_like"/>
    <property type="match status" value="1"/>
</dbReference>
<dbReference type="GO" id="GO:0006355">
    <property type="term" value="P:regulation of DNA-templated transcription"/>
    <property type="evidence" value="ECO:0007669"/>
    <property type="project" value="InterPro"/>
</dbReference>
<name>A0A6J7DAC7_9ZZZZ</name>
<evidence type="ECO:0000256" key="1">
    <source>
        <dbReference type="ARBA" id="ARBA00023125"/>
    </source>
</evidence>
<dbReference type="AlphaFoldDB" id="A0A6J7DAC7"/>
<dbReference type="PANTHER" id="PTHR43214:SF43">
    <property type="entry name" value="TWO-COMPONENT RESPONSE REGULATOR"/>
    <property type="match status" value="1"/>
</dbReference>
<evidence type="ECO:0000259" key="3">
    <source>
        <dbReference type="PROSITE" id="PS50043"/>
    </source>
</evidence>
<reference evidence="5" key="1">
    <citation type="submission" date="2020-05" db="EMBL/GenBank/DDBJ databases">
        <authorList>
            <person name="Chiriac C."/>
            <person name="Salcher M."/>
            <person name="Ghai R."/>
            <person name="Kavagutti S V."/>
        </authorList>
    </citation>
    <scope>NUCLEOTIDE SEQUENCE</scope>
</reference>
<feature type="domain" description="HTH luxR-type" evidence="3">
    <location>
        <begin position="152"/>
        <end position="217"/>
    </location>
</feature>
<dbReference type="InterPro" id="IPR001789">
    <property type="entry name" value="Sig_transdc_resp-reg_receiver"/>
</dbReference>
<sequence>MNVRSYKPVDERQTVRKEQEQEPDRPMGILVVTEHDIVRCGFRLLSAQVPWITRCVGARSAAEAQLLWNRYEPAVAIVELFVGEAPGTEICRDLLRDRPHASVLLTSLTERLSPAAAAAAGACGFISTGASAQEIAEAIRAAGLGKVLAPAPRSSCGPLSARQREVLRLVAAGATNSQIADTLCLSPHTVKGHTTELYRRLRARNRAEAVNLAQRVGLLV</sequence>
<dbReference type="EMBL" id="CAFBLQ010000040">
    <property type="protein sequence ID" value="CAB4866580.1"/>
    <property type="molecule type" value="Genomic_DNA"/>
</dbReference>